<reference evidence="1" key="1">
    <citation type="submission" date="2020-06" db="EMBL/GenBank/DDBJ databases">
        <authorList>
            <consortium name="Plant Systems Biology data submission"/>
        </authorList>
    </citation>
    <scope>NUCLEOTIDE SEQUENCE</scope>
    <source>
        <strain evidence="1">D6</strain>
    </source>
</reference>
<evidence type="ECO:0000313" key="2">
    <source>
        <dbReference type="Proteomes" id="UP001153069"/>
    </source>
</evidence>
<protein>
    <submittedName>
        <fullName evidence="1">Uncharacterized protein</fullName>
    </submittedName>
</protein>
<dbReference type="Proteomes" id="UP001153069">
    <property type="component" value="Unassembled WGS sequence"/>
</dbReference>
<sequence>MVFLKKTKYASNDRVDIVLSCPKGGITVQIQTLRGIHRWYVDPYRETLQGLKKQLRACLQDLNEKRTFLDTARVFFCEQEVLEAGESKTLSELGIVAEGSRLLVVGSRTADVVDSSLVEKGCTIPQAELRGITLRQLQEVVIHIFNRCEPEGWTSTLDGHLLKPEEVNLYDLNHHHIKPSTSERKCSYVEAVASGPQNHMYLVSHWWGEPVVEFVNCLTQHAFDRNLPDTTSYWVCAYAINQHQLGSELADPNPKHSPFFKAMQSAVGTVSVLDRRGITYKRIWCSFELYLALVELASSRSNQANKRYLYDVYTAARVDALERNFPVGITDGLAASDKWITNRSTGLLDFSVETGSAESKSSRERSFPSIMMDQALSIQLETAYATEETDKIRILNYIIGETDLDKVPTPTTHEKFNEVNALLRGKFAVSGYARAVDAGEDMTEYRQILSKSPMRHLEISFHNNISNFWNEVKYFLHCLPLTLEEVALVFSWQSLRESSNPSSYLDIFVGLGRLLNLRSLALEYNNMNLTSCFIPSFVNEMTKLRNLESLHLNFSANDILSINGLEEAIETQRQSLCNLHLEFDANQQLTSIQSLVSGGIQKLQCLRDLSLAFNLCPLESLGGLGAVLAQSTFHLEKLKLDFVDCREVSNDCFLSLFDALEHRQSKTLKSLSLRFRKNGHLSSLDGLASAIACMAHLEKLVLAFNCCNQIGALHFWRIAKALVDHTREDMELCLVFGRSPIRRRSWLYDANTLGKLRSALARTDAFAKAEQLWE</sequence>
<proteinExistence type="predicted"/>
<dbReference type="EMBL" id="CAICTM010001049">
    <property type="protein sequence ID" value="CAB9519843.1"/>
    <property type="molecule type" value="Genomic_DNA"/>
</dbReference>
<gene>
    <name evidence="1" type="ORF">SEMRO_1051_G235680.1</name>
</gene>
<dbReference type="SUPFAM" id="SSF52047">
    <property type="entry name" value="RNI-like"/>
    <property type="match status" value="1"/>
</dbReference>
<dbReference type="Gene3D" id="3.80.10.10">
    <property type="entry name" value="Ribonuclease Inhibitor"/>
    <property type="match status" value="1"/>
</dbReference>
<dbReference type="InterPro" id="IPR032675">
    <property type="entry name" value="LRR_dom_sf"/>
</dbReference>
<evidence type="ECO:0000313" key="1">
    <source>
        <dbReference type="EMBL" id="CAB9519843.1"/>
    </source>
</evidence>
<dbReference type="OrthoDB" id="421209at2759"/>
<accession>A0A9N8EFK9</accession>
<keyword evidence="2" id="KW-1185">Reference proteome</keyword>
<dbReference type="AlphaFoldDB" id="A0A9N8EFK9"/>
<organism evidence="1 2">
    <name type="scientific">Seminavis robusta</name>
    <dbReference type="NCBI Taxonomy" id="568900"/>
    <lineage>
        <taxon>Eukaryota</taxon>
        <taxon>Sar</taxon>
        <taxon>Stramenopiles</taxon>
        <taxon>Ochrophyta</taxon>
        <taxon>Bacillariophyta</taxon>
        <taxon>Bacillariophyceae</taxon>
        <taxon>Bacillariophycidae</taxon>
        <taxon>Naviculales</taxon>
        <taxon>Naviculaceae</taxon>
        <taxon>Seminavis</taxon>
    </lineage>
</organism>
<name>A0A9N8EFK9_9STRA</name>
<comment type="caution">
    <text evidence="1">The sequence shown here is derived from an EMBL/GenBank/DDBJ whole genome shotgun (WGS) entry which is preliminary data.</text>
</comment>